<dbReference type="GO" id="GO:0005739">
    <property type="term" value="C:mitochondrion"/>
    <property type="evidence" value="ECO:0007669"/>
    <property type="project" value="UniProtKB-SubCell"/>
</dbReference>
<dbReference type="PROSITE" id="PS00841">
    <property type="entry name" value="XPG_1"/>
    <property type="match status" value="1"/>
</dbReference>
<keyword evidence="13 15" id="KW-0539">Nucleus</keyword>
<evidence type="ECO:0000256" key="11">
    <source>
        <dbReference type="ARBA" id="ARBA00023128"/>
    </source>
</evidence>
<dbReference type="Pfam" id="PF00867">
    <property type="entry name" value="XPG_I"/>
    <property type="match status" value="1"/>
</dbReference>
<dbReference type="GO" id="GO:0017108">
    <property type="term" value="F:5'-flap endonuclease activity"/>
    <property type="evidence" value="ECO:0007669"/>
    <property type="project" value="UniProtKB-UniRule"/>
</dbReference>
<evidence type="ECO:0000256" key="15">
    <source>
        <dbReference type="HAMAP-Rule" id="MF_03140"/>
    </source>
</evidence>
<dbReference type="HAMAP" id="MF_00614">
    <property type="entry name" value="Fen"/>
    <property type="match status" value="1"/>
</dbReference>
<dbReference type="CDD" id="cd09867">
    <property type="entry name" value="PIN_FEN1"/>
    <property type="match status" value="1"/>
</dbReference>
<dbReference type="InterPro" id="IPR029060">
    <property type="entry name" value="PIN-like_dom_sf"/>
</dbReference>
<dbReference type="EMBL" id="KB445793">
    <property type="protein sequence ID" value="EMD40022.1"/>
    <property type="molecule type" value="Genomic_DNA"/>
</dbReference>
<keyword evidence="7 15" id="KW-0227">DNA damage</keyword>
<evidence type="ECO:0000256" key="12">
    <source>
        <dbReference type="ARBA" id="ARBA00023204"/>
    </source>
</evidence>
<dbReference type="InterPro" id="IPR006084">
    <property type="entry name" value="XPG/Rad2"/>
</dbReference>
<dbReference type="Gene3D" id="3.40.50.1010">
    <property type="entry name" value="5'-nuclease"/>
    <property type="match status" value="1"/>
</dbReference>
<dbReference type="InterPro" id="IPR008918">
    <property type="entry name" value="HhH2"/>
</dbReference>
<dbReference type="Pfam" id="PF00752">
    <property type="entry name" value="XPG_N"/>
    <property type="match status" value="1"/>
</dbReference>
<dbReference type="InterPro" id="IPR006086">
    <property type="entry name" value="XPG-I_dom"/>
</dbReference>
<gene>
    <name evidence="19" type="ORF">CERSUDRAFT_132799</name>
</gene>
<evidence type="ECO:0000256" key="2">
    <source>
        <dbReference type="ARBA" id="ARBA00022553"/>
    </source>
</evidence>
<protein>
    <recommendedName>
        <fullName evidence="15">Flap endonuclease 1</fullName>
        <shortName evidence="15">FEN-1</shortName>
        <ecNumber evidence="15">3.1.-.-</ecNumber>
    </recommendedName>
    <alternativeName>
        <fullName evidence="15">Flap structure-specific endonuclease 1</fullName>
    </alternativeName>
</protein>
<evidence type="ECO:0000259" key="18">
    <source>
        <dbReference type="SMART" id="SM00485"/>
    </source>
</evidence>
<dbReference type="OrthoDB" id="1937206at2759"/>
<evidence type="ECO:0000256" key="8">
    <source>
        <dbReference type="ARBA" id="ARBA00022801"/>
    </source>
</evidence>
<evidence type="ECO:0000256" key="16">
    <source>
        <dbReference type="SAM" id="MobiDB-lite"/>
    </source>
</evidence>
<evidence type="ECO:0000259" key="17">
    <source>
        <dbReference type="SMART" id="SM00484"/>
    </source>
</evidence>
<dbReference type="InterPro" id="IPR036279">
    <property type="entry name" value="5-3_exonuclease_C_sf"/>
</dbReference>
<sequence length="409" mass="45629">MGIKGLTSLIVENSPNAISEHEIKTLFGRKVAIDASMSIYQFLIAVRQKDGELLTNDAGETTSHLMGFFYRTIRMVENGIKPAYVFDGKPPELKAGVLSKRFERREEAKEEGEEAKEVGTAEDVERFTRRTVKVTKEHNEECRRLLGLMGIPFVVAPSEAEAQCAELARGGKVYAAGSEDMDTLTFASPILLRHLTFSEARKTPISEINLQKALDGLEMNMSQFIDLCILLGCDYLEPIKGVGPKSALKLIKEHGSLGNVIEHLREKVAAKEEAAEDGKKKKGGIQIPDEWPWEEAKKFFEKPDVMPADQVELEWKNPDVEGLVEFLVKEKGFNEERVRKGAEKLTKFLNAKQQGRLDGFFSVKPKSPKKTKEDDKTKNKGKAAGTKRKGSDEKDKKDAGSSKKAKTKK</sequence>
<keyword evidence="3 15" id="KW-0235">DNA replication</keyword>
<evidence type="ECO:0000313" key="19">
    <source>
        <dbReference type="EMBL" id="EMD40022.1"/>
    </source>
</evidence>
<evidence type="ECO:0000256" key="10">
    <source>
        <dbReference type="ARBA" id="ARBA00022842"/>
    </source>
</evidence>
<dbReference type="AlphaFoldDB" id="M2RNK7"/>
<dbReference type="GO" id="GO:0006284">
    <property type="term" value="P:base-excision repair"/>
    <property type="evidence" value="ECO:0007669"/>
    <property type="project" value="UniProtKB-UniRule"/>
</dbReference>
<comment type="cofactor">
    <cofactor evidence="15">
        <name>Mg(2+)</name>
        <dbReference type="ChEBI" id="CHEBI:18420"/>
    </cofactor>
    <text evidence="15">Binds 2 magnesium ions per subunit. They probably participate in the reaction catalyzed by the enzyme. May bind an additional third magnesium ion after substrate binding.</text>
</comment>
<evidence type="ECO:0000256" key="7">
    <source>
        <dbReference type="ARBA" id="ARBA00022763"/>
    </source>
</evidence>
<evidence type="ECO:0000256" key="14">
    <source>
        <dbReference type="ARBA" id="ARBA00034726"/>
    </source>
</evidence>
<dbReference type="Proteomes" id="UP000016930">
    <property type="component" value="Unassembled WGS sequence"/>
</dbReference>
<dbReference type="PANTHER" id="PTHR11081:SF9">
    <property type="entry name" value="FLAP ENDONUCLEASE 1"/>
    <property type="match status" value="1"/>
</dbReference>
<dbReference type="GO" id="GO:0043137">
    <property type="term" value="P:DNA replication, removal of RNA primer"/>
    <property type="evidence" value="ECO:0007669"/>
    <property type="project" value="UniProtKB-UniRule"/>
</dbReference>
<keyword evidence="9 15" id="KW-0269">Exonuclease</keyword>
<comment type="subcellular location">
    <subcellularLocation>
        <location evidence="1 15">Mitochondrion</location>
    </subcellularLocation>
    <subcellularLocation>
        <location evidence="15">Nucleus</location>
        <location evidence="15">Nucleolus</location>
    </subcellularLocation>
    <subcellularLocation>
        <location evidence="15">Nucleus</location>
        <location evidence="15">Nucleoplasm</location>
    </subcellularLocation>
    <text evidence="15">Resides mostly in the nucleoli and relocalizes to the nucleoplasm upon DNA damage.</text>
</comment>
<evidence type="ECO:0000256" key="13">
    <source>
        <dbReference type="ARBA" id="ARBA00023242"/>
    </source>
</evidence>
<dbReference type="GO" id="GO:0008409">
    <property type="term" value="F:5'-3' exonuclease activity"/>
    <property type="evidence" value="ECO:0007669"/>
    <property type="project" value="UniProtKB-UniRule"/>
</dbReference>
<dbReference type="FunFam" id="3.40.50.1010:FF:000003">
    <property type="entry name" value="Flap endonuclease 1"/>
    <property type="match status" value="1"/>
</dbReference>
<dbReference type="SUPFAM" id="SSF88723">
    <property type="entry name" value="PIN domain-like"/>
    <property type="match status" value="1"/>
</dbReference>
<keyword evidence="20" id="KW-1185">Reference proteome</keyword>
<accession>M2RNK7</accession>
<dbReference type="SMART" id="SM00279">
    <property type="entry name" value="HhH2"/>
    <property type="match status" value="1"/>
</dbReference>
<keyword evidence="8 15" id="KW-0378">Hydrolase</keyword>
<dbReference type="CDD" id="cd09907">
    <property type="entry name" value="H3TH_FEN1-Euk"/>
    <property type="match status" value="1"/>
</dbReference>
<dbReference type="GO" id="GO:0005654">
    <property type="term" value="C:nucleoplasm"/>
    <property type="evidence" value="ECO:0007669"/>
    <property type="project" value="UniProtKB-SubCell"/>
</dbReference>
<dbReference type="GO" id="GO:0000287">
    <property type="term" value="F:magnesium ion binding"/>
    <property type="evidence" value="ECO:0007669"/>
    <property type="project" value="UniProtKB-UniRule"/>
</dbReference>
<proteinExistence type="inferred from homology"/>
<feature type="region of interest" description="Disordered" evidence="16">
    <location>
        <begin position="357"/>
        <end position="409"/>
    </location>
</feature>
<evidence type="ECO:0000256" key="5">
    <source>
        <dbReference type="ARBA" id="ARBA00022723"/>
    </source>
</evidence>
<comment type="function">
    <text evidence="15">Structure-specific nuclease with 5'-flap endonuclease and 5'-3' exonuclease activities involved in DNA replication and repair. During DNA replication, cleaves the 5'-overhanging flap structure that is generated by displacement synthesis when DNA polymerase encounters the 5'-end of a downstream Okazaki fragment. It enters the flap from the 5'-end and then tracks to cleave the flap base, leaving a nick for ligation. Also involved in the long patch base excision repair (LP-BER) pathway, by cleaving within the apurinic/apyrimidinic (AP) site-terminated flap. Acts as a genome stabilization factor that prevents flaps from equilibrating into structures that lead to duplications and deletions. Also possesses 5'-3' exonuclease activity on nicked or gapped double-stranded DNA, and exhibits RNase H activity. Also involved in replication and repair of rDNA and in repairing mitochondrial DNA.</text>
</comment>
<keyword evidence="6 15" id="KW-0255">Endonuclease</keyword>
<dbReference type="InterPro" id="IPR006085">
    <property type="entry name" value="XPG_DNA_repair_N"/>
</dbReference>
<keyword evidence="10 15" id="KW-0460">Magnesium</keyword>
<keyword evidence="5 15" id="KW-0479">Metal-binding</keyword>
<reference evidence="19 20" key="1">
    <citation type="journal article" date="2012" name="Proc. Natl. Acad. Sci. U.S.A.">
        <title>Comparative genomics of Ceriporiopsis subvermispora and Phanerochaete chrysosporium provide insight into selective ligninolysis.</title>
        <authorList>
            <person name="Fernandez-Fueyo E."/>
            <person name="Ruiz-Duenas F.J."/>
            <person name="Ferreira P."/>
            <person name="Floudas D."/>
            <person name="Hibbett D.S."/>
            <person name="Canessa P."/>
            <person name="Larrondo L.F."/>
            <person name="James T.Y."/>
            <person name="Seelenfreund D."/>
            <person name="Lobos S."/>
            <person name="Polanco R."/>
            <person name="Tello M."/>
            <person name="Honda Y."/>
            <person name="Watanabe T."/>
            <person name="Watanabe T."/>
            <person name="Ryu J.S."/>
            <person name="Kubicek C.P."/>
            <person name="Schmoll M."/>
            <person name="Gaskell J."/>
            <person name="Hammel K.E."/>
            <person name="St John F.J."/>
            <person name="Vanden Wymelenberg A."/>
            <person name="Sabat G."/>
            <person name="Splinter BonDurant S."/>
            <person name="Syed K."/>
            <person name="Yadav J.S."/>
            <person name="Doddapaneni H."/>
            <person name="Subramanian V."/>
            <person name="Lavin J.L."/>
            <person name="Oguiza J.A."/>
            <person name="Perez G."/>
            <person name="Pisabarro A.G."/>
            <person name="Ramirez L."/>
            <person name="Santoyo F."/>
            <person name="Master E."/>
            <person name="Coutinho P.M."/>
            <person name="Henrissat B."/>
            <person name="Lombard V."/>
            <person name="Magnuson J.K."/>
            <person name="Kuees U."/>
            <person name="Hori C."/>
            <person name="Igarashi K."/>
            <person name="Samejima M."/>
            <person name="Held B.W."/>
            <person name="Barry K.W."/>
            <person name="LaButti K.M."/>
            <person name="Lapidus A."/>
            <person name="Lindquist E.A."/>
            <person name="Lucas S.M."/>
            <person name="Riley R."/>
            <person name="Salamov A.A."/>
            <person name="Hoffmeister D."/>
            <person name="Schwenk D."/>
            <person name="Hadar Y."/>
            <person name="Yarden O."/>
            <person name="de Vries R.P."/>
            <person name="Wiebenga A."/>
            <person name="Stenlid J."/>
            <person name="Eastwood D."/>
            <person name="Grigoriev I.V."/>
            <person name="Berka R.M."/>
            <person name="Blanchette R.A."/>
            <person name="Kersten P."/>
            <person name="Martinez A.T."/>
            <person name="Vicuna R."/>
            <person name="Cullen D."/>
        </authorList>
    </citation>
    <scope>NUCLEOTIDE SEQUENCE [LARGE SCALE GENOMIC DNA]</scope>
    <source>
        <strain evidence="19 20">B</strain>
    </source>
</reference>
<dbReference type="FunFam" id="1.10.150.20:FF:000009">
    <property type="entry name" value="Flap endonuclease 1"/>
    <property type="match status" value="1"/>
</dbReference>
<dbReference type="Gene3D" id="1.10.150.20">
    <property type="entry name" value="5' to 3' exonuclease, C-terminal subdomain"/>
    <property type="match status" value="1"/>
</dbReference>
<dbReference type="PROSITE" id="PS00842">
    <property type="entry name" value="XPG_2"/>
    <property type="match status" value="1"/>
</dbReference>
<comment type="similarity">
    <text evidence="14 15">Belongs to the XPG/RAD2 endonuclease family. FEN1 subfamily.</text>
</comment>
<keyword evidence="4 15" id="KW-0540">Nuclease</keyword>
<keyword evidence="12 15" id="KW-0234">DNA repair</keyword>
<dbReference type="STRING" id="914234.M2RNK7"/>
<dbReference type="PANTHER" id="PTHR11081">
    <property type="entry name" value="FLAP ENDONUCLEASE FAMILY MEMBER"/>
    <property type="match status" value="1"/>
</dbReference>
<evidence type="ECO:0000256" key="1">
    <source>
        <dbReference type="ARBA" id="ARBA00004173"/>
    </source>
</evidence>
<evidence type="ECO:0000256" key="4">
    <source>
        <dbReference type="ARBA" id="ARBA00022722"/>
    </source>
</evidence>
<evidence type="ECO:0000256" key="3">
    <source>
        <dbReference type="ARBA" id="ARBA00022705"/>
    </source>
</evidence>
<evidence type="ECO:0000313" key="20">
    <source>
        <dbReference type="Proteomes" id="UP000016930"/>
    </source>
</evidence>
<dbReference type="SMART" id="SM00484">
    <property type="entry name" value="XPGI"/>
    <property type="match status" value="1"/>
</dbReference>
<dbReference type="EC" id="3.1.-.-" evidence="15"/>
<evidence type="ECO:0000256" key="9">
    <source>
        <dbReference type="ARBA" id="ARBA00022839"/>
    </source>
</evidence>
<feature type="compositionally biased region" description="Basic and acidic residues" evidence="16">
    <location>
        <begin position="389"/>
        <end position="401"/>
    </location>
</feature>
<name>M2RNK7_CERS8</name>
<keyword evidence="11 15" id="KW-0496">Mitochondrion</keyword>
<dbReference type="SMART" id="SM00485">
    <property type="entry name" value="XPGN"/>
    <property type="match status" value="1"/>
</dbReference>
<dbReference type="InterPro" id="IPR023426">
    <property type="entry name" value="Flap_endonuc"/>
</dbReference>
<feature type="compositionally biased region" description="Basic residues" evidence="16">
    <location>
        <begin position="379"/>
        <end position="388"/>
    </location>
</feature>
<dbReference type="GO" id="GO:0003677">
    <property type="term" value="F:DNA binding"/>
    <property type="evidence" value="ECO:0007669"/>
    <property type="project" value="UniProtKB-UniRule"/>
</dbReference>
<feature type="domain" description="XPG N-terminal" evidence="18">
    <location>
        <begin position="1"/>
        <end position="108"/>
    </location>
</feature>
<dbReference type="InterPro" id="IPR019974">
    <property type="entry name" value="XPG_CS"/>
</dbReference>
<dbReference type="SUPFAM" id="SSF47807">
    <property type="entry name" value="5' to 3' exonuclease, C-terminal subdomain"/>
    <property type="match status" value="1"/>
</dbReference>
<dbReference type="HOGENOM" id="CLU_032444_2_0_1"/>
<dbReference type="PRINTS" id="PR00853">
    <property type="entry name" value="XPGRADSUPER"/>
</dbReference>
<organism evidence="19 20">
    <name type="scientific">Ceriporiopsis subvermispora (strain B)</name>
    <name type="common">White-rot fungus</name>
    <name type="synonym">Gelatoporia subvermispora</name>
    <dbReference type="NCBI Taxonomy" id="914234"/>
    <lineage>
        <taxon>Eukaryota</taxon>
        <taxon>Fungi</taxon>
        <taxon>Dikarya</taxon>
        <taxon>Basidiomycota</taxon>
        <taxon>Agaricomycotina</taxon>
        <taxon>Agaricomycetes</taxon>
        <taxon>Polyporales</taxon>
        <taxon>Gelatoporiaceae</taxon>
        <taxon>Gelatoporia</taxon>
    </lineage>
</organism>
<dbReference type="GO" id="GO:0005730">
    <property type="term" value="C:nucleolus"/>
    <property type="evidence" value="ECO:0007669"/>
    <property type="project" value="UniProtKB-SubCell"/>
</dbReference>
<evidence type="ECO:0000256" key="6">
    <source>
        <dbReference type="ARBA" id="ARBA00022759"/>
    </source>
</evidence>
<feature type="domain" description="XPG-I" evidence="17">
    <location>
        <begin position="147"/>
        <end position="219"/>
    </location>
</feature>
<keyword evidence="2 15" id="KW-0597">Phosphoprotein</keyword>